<keyword evidence="3" id="KW-1185">Reference proteome</keyword>
<dbReference type="Proteomes" id="UP000004756">
    <property type="component" value="Unassembled WGS sequence"/>
</dbReference>
<accession>C0D324</accession>
<dbReference type="EMBL" id="ACCJ01000284">
    <property type="protein sequence ID" value="EEG54272.1"/>
    <property type="molecule type" value="Genomic_DNA"/>
</dbReference>
<feature type="region of interest" description="Disordered" evidence="1">
    <location>
        <begin position="755"/>
        <end position="787"/>
    </location>
</feature>
<comment type="caution">
    <text evidence="2">The sequence shown here is derived from an EMBL/GenBank/DDBJ whole genome shotgun (WGS) entry which is preliminary data.</text>
</comment>
<feature type="compositionally biased region" description="Basic and acidic residues" evidence="1">
    <location>
        <begin position="443"/>
        <end position="454"/>
    </location>
</feature>
<feature type="compositionally biased region" description="Acidic residues" evidence="1">
    <location>
        <begin position="374"/>
        <end position="408"/>
    </location>
</feature>
<sequence length="899" mass="98589">MLYLNKSRMEVCTMRRNVWKSVTAAALSAVLVMSNAGIASFAAQSVSGGKWKVEGGSRYYKTGLGEKLTGLYEIDGKLYAFEDDGALIRPERQNPYAAGQFVEIAGKTYFVYFNGEVEQNKPLWLFGQDEQDGEAYWYYYLNEEDGYCKGSSKGIGNKNKKLYMFDDQGHMISGERKEYDGQYIYLTCAADGSAAVNKWIHLDDGWHWFNEDINGFSMGEVTGTSEDYIFDDNGILTSGNAPYGEVQSVTLGTGEENEIALEVGKEYKLPISFITDIPGDDMIDPVNERSQVDFYKAPLPDLEQNENKQEEVVEDVSQSNPSLDESGPDNPTVDESEQDNPTVDESEQDNPPVDEPEQDNPSVDEPEQGNPPVDESEESNPPVDEPEESNPPVDEPEENNPPVDEPEENNPPVDEPEQGNPPVDEPEEGNPPVDEPEQDNEPEEKSGDYKKSDSPKTNATMFSLFNVEIEDSFTTFDIGESGGSQSADEVVNEGGKVNEVLNKAYDFGLFTENVSDDDPYFRFASEVGEGGKISIKSNVPGKAVVWASIDGVKSNEITFIFKAPNSKANATKALEGLTDQPPQIALAQIMQMDKTALMTALPSKETDYRQIDQNYMFENNIEQIVETDSEISEQFDGNKLDIVGAALNAGGSEIVKFKMSKASEAADLTAINKKTKVSVDLDLSCDGTPITDLEVPVLVTLPIPSNMSTSDLSLYHLHDGQLKQMDISVNSSDRTISFATDGFSTFVFAAGDTSSDGGSGSHSGGSSGGGGGSSSGSKSKAQDSAGEAGTWVQDETGWWFKKLNGSYPVSTWLMTGNEWYRFDDKGYMMTGWYTDENGKKYYLNPVSDGSRGAMKTGWQIIDEKWYYFSTVSDGFKGSLQVNTTTPDGYKVGADGVWIQ</sequence>
<name>C0D324_9FIRM</name>
<evidence type="ECO:0000313" key="3">
    <source>
        <dbReference type="Proteomes" id="UP000004756"/>
    </source>
</evidence>
<proteinExistence type="predicted"/>
<feature type="compositionally biased region" description="Acidic residues" evidence="1">
    <location>
        <begin position="424"/>
        <end position="442"/>
    </location>
</feature>
<feature type="compositionally biased region" description="Acidic residues" evidence="1">
    <location>
        <begin position="332"/>
        <end position="367"/>
    </location>
</feature>
<dbReference type="AlphaFoldDB" id="C0D324"/>
<evidence type="ECO:0000313" key="2">
    <source>
        <dbReference type="EMBL" id="EEG54272.1"/>
    </source>
</evidence>
<reference evidence="2 3" key="1">
    <citation type="submission" date="2009-02" db="EMBL/GenBank/DDBJ databases">
        <title>Draft genome sequence of Clostridium asparagiforme (DSM 15981).</title>
        <authorList>
            <person name="Sudarsanam P."/>
            <person name="Ley R."/>
            <person name="Guruge J."/>
            <person name="Turnbaugh P.J."/>
            <person name="Mahowald M."/>
            <person name="Liep D."/>
            <person name="Gordon J."/>
        </authorList>
    </citation>
    <scope>NUCLEOTIDE SEQUENCE [LARGE SCALE GENOMIC DNA]</scope>
    <source>
        <strain evidence="2 3">DSM 15981</strain>
    </source>
</reference>
<gene>
    <name evidence="2" type="ORF">CLOSTASPAR_03665</name>
</gene>
<dbReference type="HOGENOM" id="CLU_322035_0_0_9"/>
<dbReference type="Gene3D" id="2.10.270.10">
    <property type="entry name" value="Cholin Binding"/>
    <property type="match status" value="3"/>
</dbReference>
<feature type="compositionally biased region" description="Gly residues" evidence="1">
    <location>
        <begin position="757"/>
        <end position="774"/>
    </location>
</feature>
<dbReference type="SUPFAM" id="SSF69360">
    <property type="entry name" value="Cell wall binding repeat"/>
    <property type="match status" value="2"/>
</dbReference>
<protein>
    <submittedName>
        <fullName evidence="2">Cell wall-binding repeat protein</fullName>
    </submittedName>
</protein>
<feature type="region of interest" description="Disordered" evidence="1">
    <location>
        <begin position="296"/>
        <end position="457"/>
    </location>
</feature>
<evidence type="ECO:0000256" key="1">
    <source>
        <dbReference type="SAM" id="MobiDB-lite"/>
    </source>
</evidence>
<organism evidence="2 3">
    <name type="scientific">[Clostridium] asparagiforme DSM 15981</name>
    <dbReference type="NCBI Taxonomy" id="518636"/>
    <lineage>
        <taxon>Bacteria</taxon>
        <taxon>Bacillati</taxon>
        <taxon>Bacillota</taxon>
        <taxon>Clostridia</taxon>
        <taxon>Lachnospirales</taxon>
        <taxon>Lachnospiraceae</taxon>
        <taxon>Enterocloster</taxon>
    </lineage>
</organism>